<dbReference type="InterPro" id="IPR014710">
    <property type="entry name" value="RmlC-like_jellyroll"/>
</dbReference>
<dbReference type="Pfam" id="PF14667">
    <property type="entry name" value="Polysacc_synt_C"/>
    <property type="match status" value="1"/>
</dbReference>
<keyword evidence="4" id="KW-0413">Isomerase</keyword>
<dbReference type="InterPro" id="IPR011051">
    <property type="entry name" value="RmlC_Cupin_sf"/>
</dbReference>
<accession>A0A8S0Y0F4</accession>
<proteinExistence type="predicted"/>
<dbReference type="PANTHER" id="PTHR43245:SF55">
    <property type="entry name" value="NAD(P)-BINDING DOMAIN-CONTAINING PROTEIN"/>
    <property type="match status" value="1"/>
</dbReference>
<dbReference type="InterPro" id="IPR029303">
    <property type="entry name" value="CapF_C"/>
</dbReference>
<feature type="domain" description="Capsular polysaccharide assembling protein CapF C-terminal" evidence="2">
    <location>
        <begin position="274"/>
        <end position="380"/>
    </location>
</feature>
<protein>
    <submittedName>
        <fullName evidence="3">NAD dependent epimerase/dehydratase family</fullName>
    </submittedName>
    <submittedName>
        <fullName evidence="4">NAD-dependent epimerase/dehydratase</fullName>
        <ecNumber evidence="4">5.3.1.9</ecNumber>
    </submittedName>
</protein>
<dbReference type="EMBL" id="CDGJ01000002">
    <property type="protein sequence ID" value="CEJ05665.1"/>
    <property type="molecule type" value="Genomic_DNA"/>
</dbReference>
<evidence type="ECO:0000313" key="3">
    <source>
        <dbReference type="EMBL" id="CAA7603097.1"/>
    </source>
</evidence>
<sequence>MIAIKTVLVTGAAGFIGRNLTGALAALENVEILRFDTGNTKEELRDMAGAADSIFHQAGVDCSQDPEEYDMGNRRLTEDLVAYLREAGRKTPLLFSSSTEAELDHPYGWSKRDAEAAVLRYDQDVGAPVFVYRLPSVFGKWCLPNHNSFVATFCHNIANGLPITISDPGVTLNFVHVDDVVGEFIGQLEGKFGPDLPVAVLMSKQRWTPYSVYPVYPLKLGQLADLLYYFKAGRENLTIPNVGDEFTWKLYCTYLSYLPEHRFSYPLRAKVSASGSSTEFIRTPDRGQVSVYALKPGTTMGNHWHYSRCEKLLAVSGRGVVRLRKVHGDKVLAYFVSGENPEVVDIPPGFVHHMQNLGDTDLVMVPWANKPLDPSKPDTIFLEV</sequence>
<dbReference type="InterPro" id="IPR001509">
    <property type="entry name" value="Epimerase_deHydtase"/>
</dbReference>
<evidence type="ECO:0000259" key="2">
    <source>
        <dbReference type="Pfam" id="PF14667"/>
    </source>
</evidence>
<dbReference type="SUPFAM" id="SSF51735">
    <property type="entry name" value="NAD(P)-binding Rossmann-fold domains"/>
    <property type="match status" value="1"/>
</dbReference>
<dbReference type="GO" id="GO:0004347">
    <property type="term" value="F:glucose-6-phosphate isomerase activity"/>
    <property type="evidence" value="ECO:0007669"/>
    <property type="project" value="UniProtKB-EC"/>
</dbReference>
<dbReference type="Pfam" id="PF01370">
    <property type="entry name" value="Epimerase"/>
    <property type="match status" value="1"/>
</dbReference>
<dbReference type="Gene3D" id="3.40.50.720">
    <property type="entry name" value="NAD(P)-binding Rossmann-like Domain"/>
    <property type="match status" value="1"/>
</dbReference>
<keyword evidence="5" id="KW-1185">Reference proteome</keyword>
<gene>
    <name evidence="4" type="ORF">DEACI_0039</name>
    <name evidence="3" type="ORF">DEACI_3920</name>
</gene>
<dbReference type="EC" id="5.3.1.9" evidence="4"/>
<dbReference type="SUPFAM" id="SSF51182">
    <property type="entry name" value="RmlC-like cupins"/>
    <property type="match status" value="1"/>
</dbReference>
<reference evidence="4" key="1">
    <citation type="submission" date="2014-11" db="EMBL/GenBank/DDBJ databases">
        <authorList>
            <person name="Hornung B.V."/>
        </authorList>
    </citation>
    <scope>NUCLEOTIDE SEQUENCE</scope>
    <source>
        <strain evidence="4">INE</strain>
    </source>
</reference>
<dbReference type="KEGG" id="aacx:DEACI_3920"/>
<dbReference type="PANTHER" id="PTHR43245">
    <property type="entry name" value="BIFUNCTIONAL POLYMYXIN RESISTANCE PROTEIN ARNA"/>
    <property type="match status" value="1"/>
</dbReference>
<name>A0A8S0Y0F4_9FIRM</name>
<dbReference type="AlphaFoldDB" id="A0A8S0Y0F4"/>
<dbReference type="EMBL" id="LR746496">
    <property type="protein sequence ID" value="CAA7603097.1"/>
    <property type="molecule type" value="Genomic_DNA"/>
</dbReference>
<evidence type="ECO:0000259" key="1">
    <source>
        <dbReference type="Pfam" id="PF01370"/>
    </source>
</evidence>
<dbReference type="RefSeq" id="WP_240986361.1">
    <property type="nucleotide sequence ID" value="NZ_CDGJ01000002.1"/>
</dbReference>
<organism evidence="3">
    <name type="scientific">Acididesulfobacillus acetoxydans</name>
    <dbReference type="NCBI Taxonomy" id="1561005"/>
    <lineage>
        <taxon>Bacteria</taxon>
        <taxon>Bacillati</taxon>
        <taxon>Bacillota</taxon>
        <taxon>Clostridia</taxon>
        <taxon>Eubacteriales</taxon>
        <taxon>Peptococcaceae</taxon>
        <taxon>Acididesulfobacillus</taxon>
    </lineage>
</organism>
<evidence type="ECO:0000313" key="5">
    <source>
        <dbReference type="Proteomes" id="UP001071230"/>
    </source>
</evidence>
<dbReference type="Proteomes" id="UP001071230">
    <property type="component" value="Unassembled WGS sequence"/>
</dbReference>
<dbReference type="Proteomes" id="UP000836597">
    <property type="component" value="Chromosome"/>
</dbReference>
<dbReference type="InterPro" id="IPR050177">
    <property type="entry name" value="Lipid_A_modif_metabolic_enz"/>
</dbReference>
<dbReference type="Gene3D" id="2.60.120.10">
    <property type="entry name" value="Jelly Rolls"/>
    <property type="match status" value="1"/>
</dbReference>
<evidence type="ECO:0000313" key="4">
    <source>
        <dbReference type="EMBL" id="CEJ05665.1"/>
    </source>
</evidence>
<feature type="domain" description="NAD-dependent epimerase/dehydratase" evidence="1">
    <location>
        <begin position="7"/>
        <end position="181"/>
    </location>
</feature>
<reference evidence="3" key="2">
    <citation type="submission" date="2020-01" db="EMBL/GenBank/DDBJ databases">
        <authorList>
            <person name="Hornung B."/>
        </authorList>
    </citation>
    <scope>NUCLEOTIDE SEQUENCE</scope>
    <source>
        <strain evidence="3">PacBioINE</strain>
    </source>
</reference>
<dbReference type="InterPro" id="IPR036291">
    <property type="entry name" value="NAD(P)-bd_dom_sf"/>
</dbReference>